<dbReference type="AlphaFoldDB" id="A0AAV2BMT8"/>
<name>A0AAV2BMT8_9ARAC</name>
<evidence type="ECO:0008006" key="4">
    <source>
        <dbReference type="Google" id="ProtNLM"/>
    </source>
</evidence>
<dbReference type="PANTHER" id="PTHR33964">
    <property type="entry name" value="RE45066P-RELATED"/>
    <property type="match status" value="1"/>
</dbReference>
<feature type="chain" id="PRO_5043830642" description="DUF19 domain-containing protein" evidence="1">
    <location>
        <begin position="18"/>
        <end position="226"/>
    </location>
</feature>
<keyword evidence="3" id="KW-1185">Reference proteome</keyword>
<evidence type="ECO:0000256" key="1">
    <source>
        <dbReference type="SAM" id="SignalP"/>
    </source>
</evidence>
<feature type="signal peptide" evidence="1">
    <location>
        <begin position="1"/>
        <end position="17"/>
    </location>
</feature>
<protein>
    <recommendedName>
        <fullName evidence="4">DUF19 domain-containing protein</fullName>
    </recommendedName>
</protein>
<keyword evidence="1" id="KW-0732">Signal</keyword>
<comment type="caution">
    <text evidence="2">The sequence shown here is derived from an EMBL/GenBank/DDBJ whole genome shotgun (WGS) entry which is preliminary data.</text>
</comment>
<sequence>MLLYVFFVLGAWRGVIGSDNICTENEYPDCKMIDIGFPKTEEDINRICPILIENLDCLKNHFDKCGYEFGTTEDELQALQGVTEDVCREGSRMHLGVVQHIGCFNEVKQLDKQFCESYVRSKVSKMKNYLYDIEAERGYSDDYYDPELWLPFQCIRNSFEIACSISKTSERCGSDAKDIATEVLTRATDAHHSCLAASKERIAELLALLELELEEEASLKRIIRKE</sequence>
<dbReference type="PANTHER" id="PTHR33964:SF1">
    <property type="entry name" value="RE45066P"/>
    <property type="match status" value="1"/>
</dbReference>
<accession>A0AAV2BMT8</accession>
<reference evidence="2 3" key="1">
    <citation type="submission" date="2024-04" db="EMBL/GenBank/DDBJ databases">
        <authorList>
            <person name="Rising A."/>
            <person name="Reimegard J."/>
            <person name="Sonavane S."/>
            <person name="Akerstrom W."/>
            <person name="Nylinder S."/>
            <person name="Hedman E."/>
            <person name="Kallberg Y."/>
        </authorList>
    </citation>
    <scope>NUCLEOTIDE SEQUENCE [LARGE SCALE GENOMIC DNA]</scope>
</reference>
<proteinExistence type="predicted"/>
<evidence type="ECO:0000313" key="3">
    <source>
        <dbReference type="Proteomes" id="UP001497382"/>
    </source>
</evidence>
<organism evidence="2 3">
    <name type="scientific">Larinioides sclopetarius</name>
    <dbReference type="NCBI Taxonomy" id="280406"/>
    <lineage>
        <taxon>Eukaryota</taxon>
        <taxon>Metazoa</taxon>
        <taxon>Ecdysozoa</taxon>
        <taxon>Arthropoda</taxon>
        <taxon>Chelicerata</taxon>
        <taxon>Arachnida</taxon>
        <taxon>Araneae</taxon>
        <taxon>Araneomorphae</taxon>
        <taxon>Entelegynae</taxon>
        <taxon>Araneoidea</taxon>
        <taxon>Araneidae</taxon>
        <taxon>Larinioides</taxon>
    </lineage>
</organism>
<dbReference type="EMBL" id="CAXIEN010000410">
    <property type="protein sequence ID" value="CAL1297015.1"/>
    <property type="molecule type" value="Genomic_DNA"/>
</dbReference>
<dbReference type="Proteomes" id="UP001497382">
    <property type="component" value="Unassembled WGS sequence"/>
</dbReference>
<gene>
    <name evidence="2" type="ORF">LARSCL_LOCUS20051</name>
</gene>
<evidence type="ECO:0000313" key="2">
    <source>
        <dbReference type="EMBL" id="CAL1297015.1"/>
    </source>
</evidence>